<evidence type="ECO:0000313" key="13">
    <source>
        <dbReference type="Proteomes" id="UP000001096"/>
    </source>
</evidence>
<dbReference type="AlphaFoldDB" id="K8PTU8"/>
<feature type="transmembrane region" description="Helical" evidence="11">
    <location>
        <begin position="302"/>
        <end position="324"/>
    </location>
</feature>
<dbReference type="GO" id="GO:0005886">
    <property type="term" value="C:plasma membrane"/>
    <property type="evidence" value="ECO:0007669"/>
    <property type="project" value="UniProtKB-SubCell"/>
</dbReference>
<evidence type="ECO:0000256" key="9">
    <source>
        <dbReference type="ARBA" id="ARBA00023065"/>
    </source>
</evidence>
<dbReference type="Gene3D" id="3.30.460.20">
    <property type="entry name" value="CorA soluble domain-like"/>
    <property type="match status" value="1"/>
</dbReference>
<keyword evidence="10 11" id="KW-0472">Membrane</keyword>
<proteinExistence type="inferred from homology"/>
<evidence type="ECO:0008006" key="14">
    <source>
        <dbReference type="Google" id="ProtNLM"/>
    </source>
</evidence>
<keyword evidence="7" id="KW-0862">Zinc</keyword>
<evidence type="ECO:0000256" key="7">
    <source>
        <dbReference type="ARBA" id="ARBA00022833"/>
    </source>
</evidence>
<dbReference type="InterPro" id="IPR045861">
    <property type="entry name" value="CorA_cytoplasmic_dom"/>
</dbReference>
<protein>
    <recommendedName>
        <fullName evidence="14">Cobalt transporter</fullName>
    </recommendedName>
</protein>
<dbReference type="EMBL" id="AGWX01000001">
    <property type="protein sequence ID" value="EKS41763.1"/>
    <property type="molecule type" value="Genomic_DNA"/>
</dbReference>
<evidence type="ECO:0000256" key="8">
    <source>
        <dbReference type="ARBA" id="ARBA00022989"/>
    </source>
</evidence>
<evidence type="ECO:0000256" key="2">
    <source>
        <dbReference type="ARBA" id="ARBA00009765"/>
    </source>
</evidence>
<dbReference type="GO" id="GO:0015095">
    <property type="term" value="F:magnesium ion transmembrane transporter activity"/>
    <property type="evidence" value="ECO:0007669"/>
    <property type="project" value="TreeGrafter"/>
</dbReference>
<dbReference type="GO" id="GO:0050897">
    <property type="term" value="F:cobalt ion binding"/>
    <property type="evidence" value="ECO:0007669"/>
    <property type="project" value="TreeGrafter"/>
</dbReference>
<evidence type="ECO:0000256" key="5">
    <source>
        <dbReference type="ARBA" id="ARBA00022519"/>
    </source>
</evidence>
<keyword evidence="9" id="KW-0406">Ion transport</keyword>
<comment type="subcellular location">
    <subcellularLocation>
        <location evidence="1">Cell membrane</location>
        <topology evidence="1">Multi-pass membrane protein</topology>
    </subcellularLocation>
</comment>
<evidence type="ECO:0000313" key="12">
    <source>
        <dbReference type="EMBL" id="EKS41763.1"/>
    </source>
</evidence>
<dbReference type="GO" id="GO:0000287">
    <property type="term" value="F:magnesium ion binding"/>
    <property type="evidence" value="ECO:0007669"/>
    <property type="project" value="TreeGrafter"/>
</dbReference>
<dbReference type="Proteomes" id="UP000001096">
    <property type="component" value="Unassembled WGS sequence"/>
</dbReference>
<dbReference type="InterPro" id="IPR002523">
    <property type="entry name" value="MgTranspt_CorA/ZnTranspt_ZntB"/>
</dbReference>
<dbReference type="PANTHER" id="PTHR46494">
    <property type="entry name" value="CORA FAMILY METAL ION TRANSPORTER (EUROFUNG)"/>
    <property type="match status" value="1"/>
</dbReference>
<keyword evidence="5" id="KW-0997">Cell inner membrane</keyword>
<dbReference type="GO" id="GO:0015087">
    <property type="term" value="F:cobalt ion transmembrane transporter activity"/>
    <property type="evidence" value="ECO:0007669"/>
    <property type="project" value="TreeGrafter"/>
</dbReference>
<dbReference type="Pfam" id="PF01544">
    <property type="entry name" value="CorA"/>
    <property type="match status" value="1"/>
</dbReference>
<keyword evidence="3" id="KW-0813">Transport</keyword>
<comment type="similarity">
    <text evidence="2">Belongs to the CorA metal ion transporter (MIT) (TC 1.A.35) family.</text>
</comment>
<evidence type="ECO:0000256" key="4">
    <source>
        <dbReference type="ARBA" id="ARBA00022475"/>
    </source>
</evidence>
<accession>K8PTU8</accession>
<dbReference type="SUPFAM" id="SSF144083">
    <property type="entry name" value="Magnesium transport protein CorA, transmembrane region"/>
    <property type="match status" value="1"/>
</dbReference>
<dbReference type="HOGENOM" id="CLU_007127_2_1_5"/>
<dbReference type="PANTHER" id="PTHR46494:SF3">
    <property type="entry name" value="ZINC TRANSPORT PROTEIN ZNTB"/>
    <property type="match status" value="1"/>
</dbReference>
<feature type="transmembrane region" description="Helical" evidence="11">
    <location>
        <begin position="336"/>
        <end position="356"/>
    </location>
</feature>
<name>K8PTU8_9BRAD</name>
<dbReference type="PATRIC" id="fig|883078.3.peg.882"/>
<keyword evidence="8 11" id="KW-1133">Transmembrane helix</keyword>
<reference evidence="12 13" key="1">
    <citation type="submission" date="2012-04" db="EMBL/GenBank/DDBJ databases">
        <title>The Genome Sequence of Afipia broomeae ATCC 49717.</title>
        <authorList>
            <consortium name="The Broad Institute Genome Sequencing Platform"/>
            <person name="Earl A."/>
            <person name="Ward D."/>
            <person name="Feldgarden M."/>
            <person name="Gevers D."/>
            <person name="Huys G."/>
            <person name="Walker B."/>
            <person name="Young S.K."/>
            <person name="Zeng Q."/>
            <person name="Gargeya S."/>
            <person name="Fitzgerald M."/>
            <person name="Haas B."/>
            <person name="Abouelleil A."/>
            <person name="Alvarado L."/>
            <person name="Arachchi H.M."/>
            <person name="Berlin A."/>
            <person name="Chapman S.B."/>
            <person name="Goldberg J."/>
            <person name="Griggs A."/>
            <person name="Gujja S."/>
            <person name="Hansen M."/>
            <person name="Howarth C."/>
            <person name="Imamovic A."/>
            <person name="Larimer J."/>
            <person name="McCowen C."/>
            <person name="Montmayeur A."/>
            <person name="Murphy C."/>
            <person name="Neiman D."/>
            <person name="Pearson M."/>
            <person name="Priest M."/>
            <person name="Roberts A."/>
            <person name="Saif S."/>
            <person name="Shea T."/>
            <person name="Sisk P."/>
            <person name="Sykes S."/>
            <person name="Wortman J."/>
            <person name="Nusbaum C."/>
            <person name="Birren B."/>
        </authorList>
    </citation>
    <scope>NUCLEOTIDE SEQUENCE [LARGE SCALE GENOMIC DNA]</scope>
    <source>
        <strain evidence="12 13">ATCC 49717</strain>
    </source>
</reference>
<dbReference type="SUPFAM" id="SSF143865">
    <property type="entry name" value="CorA soluble domain-like"/>
    <property type="match status" value="1"/>
</dbReference>
<evidence type="ECO:0000256" key="10">
    <source>
        <dbReference type="ARBA" id="ARBA00023136"/>
    </source>
</evidence>
<keyword evidence="4" id="KW-1003">Cell membrane</keyword>
<evidence type="ECO:0000256" key="1">
    <source>
        <dbReference type="ARBA" id="ARBA00004651"/>
    </source>
</evidence>
<dbReference type="InterPro" id="IPR045863">
    <property type="entry name" value="CorA_TM1_TM2"/>
</dbReference>
<dbReference type="eggNOG" id="COG0598">
    <property type="taxonomic scope" value="Bacteria"/>
</dbReference>
<dbReference type="Gene3D" id="1.20.58.340">
    <property type="entry name" value="Magnesium transport protein CorA, transmembrane region"/>
    <property type="match status" value="2"/>
</dbReference>
<gene>
    <name evidence="12" type="ORF">HMPREF9695_00855</name>
</gene>
<evidence type="ECO:0000256" key="11">
    <source>
        <dbReference type="SAM" id="Phobius"/>
    </source>
</evidence>
<sequence>MARFGASGSVVSFGRLGLIVQAEALTAEGIAARHSPHAAQIPGLVWAFRIHANGSAEPLNVDEPVDLRGDGLLWLHFNLGDLRADQWLASADLDIPEAGKALLLSRDNFQQIHAADDSIYGVFSDLVRAIDRVTEETGYLHFVMTERLLVSGRHHALCAVDATRRVLESGQQRISSGAALLETIVEYVAETMERVAEEVGAKLDSIEEKILSDDSTDLRRDLGRLRRTCVRLHRQLSGLLLMFRRLDQQGPEALKPALRLRAGKLAQRLDALDHVVVEMRERSRLLQEELHLKIEEQTNKSIHLLSVLTALLLPPTLVTGVFGMNTKGLPLTDVETGFLTASVLIVSSSALAYFIMKRFGILR</sequence>
<evidence type="ECO:0000256" key="6">
    <source>
        <dbReference type="ARBA" id="ARBA00022692"/>
    </source>
</evidence>
<organism evidence="12 13">
    <name type="scientific">Afipia broomeae ATCC 49717</name>
    <dbReference type="NCBI Taxonomy" id="883078"/>
    <lineage>
        <taxon>Bacteria</taxon>
        <taxon>Pseudomonadati</taxon>
        <taxon>Pseudomonadota</taxon>
        <taxon>Alphaproteobacteria</taxon>
        <taxon>Hyphomicrobiales</taxon>
        <taxon>Nitrobacteraceae</taxon>
        <taxon>Afipia</taxon>
    </lineage>
</organism>
<keyword evidence="6 11" id="KW-0812">Transmembrane</keyword>
<comment type="caution">
    <text evidence="12">The sequence shown here is derived from an EMBL/GenBank/DDBJ whole genome shotgun (WGS) entry which is preliminary data.</text>
</comment>
<evidence type="ECO:0000256" key="3">
    <source>
        <dbReference type="ARBA" id="ARBA00022448"/>
    </source>
</evidence>
<keyword evidence="13" id="KW-1185">Reference proteome</keyword>